<dbReference type="InParanoid" id="A0A0D2HN69"/>
<dbReference type="InterPro" id="IPR036390">
    <property type="entry name" value="WH_DNA-bd_sf"/>
</dbReference>
<dbReference type="InterPro" id="IPR050707">
    <property type="entry name" value="HTH_MetabolicPath_Reg"/>
</dbReference>
<organism evidence="6 7">
    <name type="scientific">Dethiosulfatarculus sandiegensis</name>
    <dbReference type="NCBI Taxonomy" id="1429043"/>
    <lineage>
        <taxon>Bacteria</taxon>
        <taxon>Pseudomonadati</taxon>
        <taxon>Thermodesulfobacteriota</taxon>
        <taxon>Desulfarculia</taxon>
        <taxon>Desulfarculales</taxon>
        <taxon>Desulfarculaceae</taxon>
        <taxon>Dethiosulfatarculus</taxon>
    </lineage>
</organism>
<dbReference type="InterPro" id="IPR014757">
    <property type="entry name" value="Tscrpt_reg_IclR_C"/>
</dbReference>
<evidence type="ECO:0000256" key="3">
    <source>
        <dbReference type="ARBA" id="ARBA00023163"/>
    </source>
</evidence>
<dbReference type="Pfam" id="PF09339">
    <property type="entry name" value="HTH_IclR"/>
    <property type="match status" value="1"/>
</dbReference>
<dbReference type="SUPFAM" id="SSF55781">
    <property type="entry name" value="GAF domain-like"/>
    <property type="match status" value="1"/>
</dbReference>
<evidence type="ECO:0000313" key="6">
    <source>
        <dbReference type="EMBL" id="KIX11988.1"/>
    </source>
</evidence>
<gene>
    <name evidence="6" type="ORF">X474_21525</name>
</gene>
<keyword evidence="1" id="KW-0805">Transcription regulation</keyword>
<dbReference type="OrthoDB" id="5416964at2"/>
<keyword evidence="2" id="KW-0238">DNA-binding</keyword>
<dbReference type="PROSITE" id="PS51077">
    <property type="entry name" value="HTH_ICLR"/>
    <property type="match status" value="1"/>
</dbReference>
<dbReference type="PROSITE" id="PS51078">
    <property type="entry name" value="ICLR_ED"/>
    <property type="match status" value="1"/>
</dbReference>
<dbReference type="PANTHER" id="PTHR30136">
    <property type="entry name" value="HELIX-TURN-HELIX TRANSCRIPTIONAL REGULATOR, ICLR FAMILY"/>
    <property type="match status" value="1"/>
</dbReference>
<dbReference type="GO" id="GO:0003700">
    <property type="term" value="F:DNA-binding transcription factor activity"/>
    <property type="evidence" value="ECO:0007669"/>
    <property type="project" value="TreeGrafter"/>
</dbReference>
<evidence type="ECO:0000256" key="1">
    <source>
        <dbReference type="ARBA" id="ARBA00023015"/>
    </source>
</evidence>
<keyword evidence="3" id="KW-0804">Transcription</keyword>
<protein>
    <recommendedName>
        <fullName evidence="8">IclR family transcriptional regulator</fullName>
    </recommendedName>
</protein>
<feature type="domain" description="HTH iclR-type" evidence="4">
    <location>
        <begin position="3"/>
        <end position="65"/>
    </location>
</feature>
<accession>A0A0D2HN69</accession>
<dbReference type="Proteomes" id="UP000032233">
    <property type="component" value="Unassembled WGS sequence"/>
</dbReference>
<dbReference type="GO" id="GO:0045892">
    <property type="term" value="P:negative regulation of DNA-templated transcription"/>
    <property type="evidence" value="ECO:0007669"/>
    <property type="project" value="TreeGrafter"/>
</dbReference>
<reference evidence="6 7" key="1">
    <citation type="submission" date="2013-11" db="EMBL/GenBank/DDBJ databases">
        <title>Metagenomic analysis of a methanogenic consortium involved in long chain n-alkane degradation.</title>
        <authorList>
            <person name="Davidova I.A."/>
            <person name="Callaghan A.V."/>
            <person name="Wawrik B."/>
            <person name="Pruitt S."/>
            <person name="Marks C."/>
            <person name="Duncan K.E."/>
            <person name="Suflita J.M."/>
        </authorList>
    </citation>
    <scope>NUCLEOTIDE SEQUENCE [LARGE SCALE GENOMIC DNA]</scope>
    <source>
        <strain evidence="6 7">SPR</strain>
    </source>
</reference>
<dbReference type="Gene3D" id="1.10.10.10">
    <property type="entry name" value="Winged helix-like DNA-binding domain superfamily/Winged helix DNA-binding domain"/>
    <property type="match status" value="1"/>
</dbReference>
<dbReference type="STRING" id="1429043.X474_21525"/>
<comment type="caution">
    <text evidence="6">The sequence shown here is derived from an EMBL/GenBank/DDBJ whole genome shotgun (WGS) entry which is preliminary data.</text>
</comment>
<dbReference type="InterPro" id="IPR005471">
    <property type="entry name" value="Tscrpt_reg_IclR_N"/>
</dbReference>
<dbReference type="SUPFAM" id="SSF46785">
    <property type="entry name" value="Winged helix' DNA-binding domain"/>
    <property type="match status" value="1"/>
</dbReference>
<dbReference type="FunFam" id="1.10.10.10:FF:000056">
    <property type="entry name" value="IclR family transcriptional regulator"/>
    <property type="match status" value="1"/>
</dbReference>
<dbReference type="Gene3D" id="3.30.450.40">
    <property type="match status" value="1"/>
</dbReference>
<dbReference type="InterPro" id="IPR036388">
    <property type="entry name" value="WH-like_DNA-bd_sf"/>
</dbReference>
<evidence type="ECO:0000259" key="4">
    <source>
        <dbReference type="PROSITE" id="PS51077"/>
    </source>
</evidence>
<dbReference type="PANTHER" id="PTHR30136:SF35">
    <property type="entry name" value="HTH-TYPE TRANSCRIPTIONAL REGULATOR RV1719"/>
    <property type="match status" value="1"/>
</dbReference>
<dbReference type="InterPro" id="IPR029016">
    <property type="entry name" value="GAF-like_dom_sf"/>
</dbReference>
<dbReference type="EMBL" id="AZAC01000036">
    <property type="protein sequence ID" value="KIX11988.1"/>
    <property type="molecule type" value="Genomic_DNA"/>
</dbReference>
<evidence type="ECO:0008006" key="8">
    <source>
        <dbReference type="Google" id="ProtNLM"/>
    </source>
</evidence>
<evidence type="ECO:0000259" key="5">
    <source>
        <dbReference type="PROSITE" id="PS51078"/>
    </source>
</evidence>
<dbReference type="AlphaFoldDB" id="A0A0D2HN69"/>
<evidence type="ECO:0000313" key="7">
    <source>
        <dbReference type="Proteomes" id="UP000032233"/>
    </source>
</evidence>
<proteinExistence type="predicted"/>
<dbReference type="SMART" id="SM00346">
    <property type="entry name" value="HTH_ICLR"/>
    <property type="match status" value="1"/>
</dbReference>
<feature type="domain" description="IclR-ED" evidence="5">
    <location>
        <begin position="66"/>
        <end position="249"/>
    </location>
</feature>
<keyword evidence="7" id="KW-1185">Reference proteome</keyword>
<dbReference type="PATRIC" id="fig|1429043.3.peg.4561"/>
<sequence length="256" mass="28550">MAIQSIKRAFNILNLFTYRQFSLTLSEIAEQAGLPLSTAQGLVHTLTEEGVLRKDAETRRYRLGNRLSILGSIQTATLEVNQMGAGSAHALARETGFMARLAIWEDDGVLITLDALGKPEASRRYHFGNRLSAYCTGLGKAMLAFFSDEFIREYLDRLTPVPYTPHTLLKRSDIEADLMATRKRGYAISDREYMRIQAGLAAPLYCKGGEVCAALSISGSPEEILFEHEEENARRLLEKATEISGYLGFYPTQTQE</sequence>
<dbReference type="RefSeq" id="WP_044351256.1">
    <property type="nucleotide sequence ID" value="NZ_AZAC01000036.1"/>
</dbReference>
<evidence type="ECO:0000256" key="2">
    <source>
        <dbReference type="ARBA" id="ARBA00023125"/>
    </source>
</evidence>
<dbReference type="GO" id="GO:0003677">
    <property type="term" value="F:DNA binding"/>
    <property type="evidence" value="ECO:0007669"/>
    <property type="project" value="UniProtKB-KW"/>
</dbReference>
<name>A0A0D2HN69_9BACT</name>
<dbReference type="Pfam" id="PF01614">
    <property type="entry name" value="IclR_C"/>
    <property type="match status" value="1"/>
</dbReference>